<evidence type="ECO:0000256" key="3">
    <source>
        <dbReference type="ARBA" id="ARBA00022692"/>
    </source>
</evidence>
<evidence type="ECO:0000256" key="2">
    <source>
        <dbReference type="ARBA" id="ARBA00022448"/>
    </source>
</evidence>
<feature type="region of interest" description="Disordered" evidence="6">
    <location>
        <begin position="306"/>
        <end position="325"/>
    </location>
</feature>
<name>A0A1W5CRS9_9LECA</name>
<evidence type="ECO:0000256" key="5">
    <source>
        <dbReference type="ARBA" id="ARBA00023136"/>
    </source>
</evidence>
<feature type="transmembrane region" description="Helical" evidence="7">
    <location>
        <begin position="537"/>
        <end position="557"/>
    </location>
</feature>
<dbReference type="PANTHER" id="PTHR23502">
    <property type="entry name" value="MAJOR FACILITATOR SUPERFAMILY"/>
    <property type="match status" value="1"/>
</dbReference>
<feature type="transmembrane region" description="Helical" evidence="7">
    <location>
        <begin position="470"/>
        <end position="493"/>
    </location>
</feature>
<evidence type="ECO:0000313" key="9">
    <source>
        <dbReference type="EMBL" id="SLM33543.1"/>
    </source>
</evidence>
<keyword evidence="10" id="KW-1185">Reference proteome</keyword>
<evidence type="ECO:0000256" key="6">
    <source>
        <dbReference type="SAM" id="MobiDB-lite"/>
    </source>
</evidence>
<dbReference type="GO" id="GO:0015203">
    <property type="term" value="F:polyamine transmembrane transporter activity"/>
    <property type="evidence" value="ECO:0007669"/>
    <property type="project" value="TreeGrafter"/>
</dbReference>
<feature type="transmembrane region" description="Helical" evidence="7">
    <location>
        <begin position="514"/>
        <end position="531"/>
    </location>
</feature>
<dbReference type="PROSITE" id="PS50850">
    <property type="entry name" value="MFS"/>
    <property type="match status" value="1"/>
</dbReference>
<evidence type="ECO:0000259" key="8">
    <source>
        <dbReference type="PROSITE" id="PS50850"/>
    </source>
</evidence>
<dbReference type="Gene3D" id="1.20.1720.10">
    <property type="entry name" value="Multidrug resistance protein D"/>
    <property type="match status" value="1"/>
</dbReference>
<feature type="transmembrane region" description="Helical" evidence="7">
    <location>
        <begin position="448"/>
        <end position="464"/>
    </location>
</feature>
<feature type="transmembrane region" description="Helical" evidence="7">
    <location>
        <begin position="241"/>
        <end position="261"/>
    </location>
</feature>
<dbReference type="SUPFAM" id="SSF103473">
    <property type="entry name" value="MFS general substrate transporter"/>
    <property type="match status" value="1"/>
</dbReference>
<evidence type="ECO:0000256" key="1">
    <source>
        <dbReference type="ARBA" id="ARBA00004141"/>
    </source>
</evidence>
<feature type="transmembrane region" description="Helical" evidence="7">
    <location>
        <begin position="273"/>
        <end position="290"/>
    </location>
</feature>
<feature type="transmembrane region" description="Helical" evidence="7">
    <location>
        <begin position="356"/>
        <end position="375"/>
    </location>
</feature>
<proteinExistence type="predicted"/>
<reference evidence="10" key="1">
    <citation type="submission" date="2017-03" db="EMBL/GenBank/DDBJ databases">
        <authorList>
            <person name="Sharma R."/>
            <person name="Thines M."/>
        </authorList>
    </citation>
    <scope>NUCLEOTIDE SEQUENCE [LARGE SCALE GENOMIC DNA]</scope>
</reference>
<evidence type="ECO:0000313" key="10">
    <source>
        <dbReference type="Proteomes" id="UP000192927"/>
    </source>
</evidence>
<comment type="subcellular location">
    <subcellularLocation>
        <location evidence="1">Membrane</location>
        <topology evidence="1">Multi-pass membrane protein</topology>
    </subcellularLocation>
</comment>
<dbReference type="InterPro" id="IPR011701">
    <property type="entry name" value="MFS"/>
</dbReference>
<protein>
    <submittedName>
        <fullName evidence="9">Mfs multidrug resistance</fullName>
    </submittedName>
</protein>
<keyword evidence="3 7" id="KW-0812">Transmembrane</keyword>
<dbReference type="CDD" id="cd17323">
    <property type="entry name" value="MFS_Tpo1_MDR_like"/>
    <property type="match status" value="1"/>
</dbReference>
<feature type="transmembrane region" description="Helical" evidence="7">
    <location>
        <begin position="114"/>
        <end position="139"/>
    </location>
</feature>
<dbReference type="PANTHER" id="PTHR23502:SF5">
    <property type="entry name" value="QUINIDINE RESISTANCE PROTEIN 3"/>
    <property type="match status" value="1"/>
</dbReference>
<evidence type="ECO:0000256" key="7">
    <source>
        <dbReference type="SAM" id="Phobius"/>
    </source>
</evidence>
<evidence type="ECO:0000256" key="4">
    <source>
        <dbReference type="ARBA" id="ARBA00022989"/>
    </source>
</evidence>
<feature type="region of interest" description="Disordered" evidence="6">
    <location>
        <begin position="1"/>
        <end position="70"/>
    </location>
</feature>
<dbReference type="InterPro" id="IPR036259">
    <property type="entry name" value="MFS_trans_sf"/>
</dbReference>
<keyword evidence="2" id="KW-0813">Transport</keyword>
<organism evidence="9 10">
    <name type="scientific">Lasallia pustulata</name>
    <dbReference type="NCBI Taxonomy" id="136370"/>
    <lineage>
        <taxon>Eukaryota</taxon>
        <taxon>Fungi</taxon>
        <taxon>Dikarya</taxon>
        <taxon>Ascomycota</taxon>
        <taxon>Pezizomycotina</taxon>
        <taxon>Lecanoromycetes</taxon>
        <taxon>OSLEUM clade</taxon>
        <taxon>Umbilicariomycetidae</taxon>
        <taxon>Umbilicariales</taxon>
        <taxon>Umbilicariaceae</taxon>
        <taxon>Lasallia</taxon>
    </lineage>
</organism>
<feature type="transmembrane region" description="Helical" evidence="7">
    <location>
        <begin position="182"/>
        <end position="209"/>
    </location>
</feature>
<dbReference type="Gene3D" id="1.20.1250.20">
    <property type="entry name" value="MFS general substrate transporter like domains"/>
    <property type="match status" value="1"/>
</dbReference>
<feature type="transmembrane region" description="Helical" evidence="7">
    <location>
        <begin position="387"/>
        <end position="412"/>
    </location>
</feature>
<sequence>MAEKESAMDHDAERGHGIPHVSPTWSSSTEHIRNKEVHVGASRTPSSAQSLEAAHSDHQRNITSSPAPIPASIANSLRPAPVKVPRSKRRGLFGRFSIIAEVEEPKDYPNKTKWFLTFVIAVAAAAAPFGSTIFFPSLLQVSEDLHTTPTITNLSVALYMLSMSIFPLWWSSFSETLGRRTIYLTSFSLFLLWNILSALSNSIAMLIVMRVLGGGAAASVQAVGAGTIADIWAVRERGQAMGIFYLGPLMGPLFAPIIGGALAEKWGWRSTQWFLAIYGGIILVFLFFALPETLKVRKSIVASAGNGHSVTPNQRPSLSRASSTPSVHQKTKKWVKAAKLAFIDPLKIILNLRYPAVLLTVWLASITFGCLYVLNISLQSTFSKPPYSFSTLIVGLTYIPNSIGYILASLLGGRWTDKIMAREAIKAGRYDEKGRLVYRPEDRLRENAWIAIFLYPGALVWYGWTAEQKVFWLVPLLANFFFGVGSMLIFSASTTMLTEFMPNRASAGVATNNFVRNIFSCVGGIVAQPLLDAIGNGWLFTGLGLIAAASSVAIWAMRRFGPRWRTKMEAQLNS</sequence>
<dbReference type="FunFam" id="1.20.1250.20:FF:000172">
    <property type="entry name" value="MFS multidrug resistance transporter"/>
    <property type="match status" value="1"/>
</dbReference>
<feature type="transmembrane region" description="Helical" evidence="7">
    <location>
        <begin position="215"/>
        <end position="234"/>
    </location>
</feature>
<dbReference type="GO" id="GO:0005886">
    <property type="term" value="C:plasma membrane"/>
    <property type="evidence" value="ECO:0007669"/>
    <property type="project" value="TreeGrafter"/>
</dbReference>
<dbReference type="AlphaFoldDB" id="A0A1W5CRS9"/>
<dbReference type="Pfam" id="PF07690">
    <property type="entry name" value="MFS_1"/>
    <property type="match status" value="1"/>
</dbReference>
<dbReference type="EMBL" id="FWEW01000062">
    <property type="protein sequence ID" value="SLM33543.1"/>
    <property type="molecule type" value="Genomic_DNA"/>
</dbReference>
<dbReference type="GO" id="GO:0010509">
    <property type="term" value="P:intracellular polyamine homeostasis"/>
    <property type="evidence" value="ECO:0007669"/>
    <property type="project" value="TreeGrafter"/>
</dbReference>
<dbReference type="Proteomes" id="UP000192927">
    <property type="component" value="Unassembled WGS sequence"/>
</dbReference>
<keyword evidence="5 7" id="KW-0472">Membrane</keyword>
<feature type="compositionally biased region" description="Basic and acidic residues" evidence="6">
    <location>
        <begin position="1"/>
        <end position="16"/>
    </location>
</feature>
<accession>A0A1W5CRS9</accession>
<feature type="domain" description="Major facilitator superfamily (MFS) profile" evidence="8">
    <location>
        <begin position="116"/>
        <end position="559"/>
    </location>
</feature>
<dbReference type="InterPro" id="IPR020846">
    <property type="entry name" value="MFS_dom"/>
</dbReference>
<keyword evidence="4 7" id="KW-1133">Transmembrane helix</keyword>
<feature type="transmembrane region" description="Helical" evidence="7">
    <location>
        <begin position="151"/>
        <end position="170"/>
    </location>
</feature>